<feature type="domain" description="Polymerase nucleotidyl transferase" evidence="1">
    <location>
        <begin position="59"/>
        <end position="138"/>
    </location>
</feature>
<evidence type="ECO:0000313" key="3">
    <source>
        <dbReference type="Proteomes" id="UP000216101"/>
    </source>
</evidence>
<dbReference type="Pfam" id="PF01909">
    <property type="entry name" value="NTP_transf_2"/>
    <property type="match status" value="1"/>
</dbReference>
<keyword evidence="3" id="KW-1185">Reference proteome</keyword>
<dbReference type="InterPro" id="IPR043519">
    <property type="entry name" value="NT_sf"/>
</dbReference>
<gene>
    <name evidence="2" type="ORF">CBP51_01390</name>
</gene>
<sequence>MKKNKFTTIESFENLKERIDRFFKPTLKQTRQNLQLSFDFQLDTDAKPDNLRPYIGIADFINFLSDASPNGELYLFGGILRDMALFGRKGFNSDIDIVVDGDWESCERHIQHRGAIKNKFGGYRLYIEGWPVDIWSAPKTWAITQGLIKYNGIASLTDSTVLNWDAILMNWRTKNFIFKSGYLESLTARRLDVVLEKNPNPIGMAVRVFRHLCMKDTRQITYRAVEYLAKCTTQYPLDFLIANEIRSYGNTVIDTAHYKWFESMASSPHLDLTDRAEIVKHHLENEGISISSKQAEWGFEAH</sequence>
<protein>
    <recommendedName>
        <fullName evidence="1">Polymerase nucleotidyl transferase domain-containing protein</fullName>
    </recommendedName>
</protein>
<dbReference type="Gene3D" id="3.30.460.10">
    <property type="entry name" value="Beta Polymerase, domain 2"/>
    <property type="match status" value="1"/>
</dbReference>
<dbReference type="Proteomes" id="UP000216101">
    <property type="component" value="Unassembled WGS sequence"/>
</dbReference>
<evidence type="ECO:0000313" key="2">
    <source>
        <dbReference type="EMBL" id="OZY85733.1"/>
    </source>
</evidence>
<dbReference type="GO" id="GO:0016779">
    <property type="term" value="F:nucleotidyltransferase activity"/>
    <property type="evidence" value="ECO:0007669"/>
    <property type="project" value="InterPro"/>
</dbReference>
<evidence type="ECO:0000259" key="1">
    <source>
        <dbReference type="Pfam" id="PF01909"/>
    </source>
</evidence>
<accession>A0A266Q772</accession>
<organism evidence="2 3">
    <name type="scientific">Cellvibrio mixtus</name>
    <dbReference type="NCBI Taxonomy" id="39650"/>
    <lineage>
        <taxon>Bacteria</taxon>
        <taxon>Pseudomonadati</taxon>
        <taxon>Pseudomonadota</taxon>
        <taxon>Gammaproteobacteria</taxon>
        <taxon>Cellvibrionales</taxon>
        <taxon>Cellvibrionaceae</taxon>
        <taxon>Cellvibrio</taxon>
    </lineage>
</organism>
<dbReference type="SUPFAM" id="SSF81301">
    <property type="entry name" value="Nucleotidyltransferase"/>
    <property type="match status" value="1"/>
</dbReference>
<proteinExistence type="predicted"/>
<dbReference type="RefSeq" id="WP_094983579.1">
    <property type="nucleotide sequence ID" value="NZ_NHNI01000001.1"/>
</dbReference>
<reference evidence="3" key="1">
    <citation type="submission" date="2017-05" db="EMBL/GenBank/DDBJ databases">
        <authorList>
            <person name="Barney B.M."/>
        </authorList>
    </citation>
    <scope>NUCLEOTIDE SEQUENCE [LARGE SCALE GENOMIC DNA]</scope>
    <source>
        <strain evidence="3">PSBB022</strain>
    </source>
</reference>
<name>A0A266Q772_9GAMM</name>
<dbReference type="EMBL" id="NHNI01000001">
    <property type="protein sequence ID" value="OZY85733.1"/>
    <property type="molecule type" value="Genomic_DNA"/>
</dbReference>
<dbReference type="AlphaFoldDB" id="A0A266Q772"/>
<comment type="caution">
    <text evidence="2">The sequence shown here is derived from an EMBL/GenBank/DDBJ whole genome shotgun (WGS) entry which is preliminary data.</text>
</comment>
<dbReference type="InterPro" id="IPR002934">
    <property type="entry name" value="Polymerase_NTP_transf_dom"/>
</dbReference>